<comment type="catalytic activity">
    <reaction evidence="14 16">
        <text>L-glutamate 5-semialdehyde + phosphate + NADP(+) = L-glutamyl 5-phosphate + NADPH + H(+)</text>
        <dbReference type="Rhea" id="RHEA:19541"/>
        <dbReference type="ChEBI" id="CHEBI:15378"/>
        <dbReference type="ChEBI" id="CHEBI:43474"/>
        <dbReference type="ChEBI" id="CHEBI:57783"/>
        <dbReference type="ChEBI" id="CHEBI:58066"/>
        <dbReference type="ChEBI" id="CHEBI:58274"/>
        <dbReference type="ChEBI" id="CHEBI:58349"/>
        <dbReference type="EC" id="1.2.1.41"/>
    </reaction>
</comment>
<dbReference type="EC" id="2.7.2.11" evidence="16"/>
<feature type="domain" description="Aspartate/glutamate/uridylate kinase" evidence="18">
    <location>
        <begin position="34"/>
        <end position="279"/>
    </location>
</feature>
<dbReference type="NCBIfam" id="TIGR01092">
    <property type="entry name" value="P5CS"/>
    <property type="match status" value="1"/>
</dbReference>
<dbReference type="Gene3D" id="3.40.605.10">
    <property type="entry name" value="Aldehyde Dehydrogenase, Chain A, domain 1"/>
    <property type="match status" value="2"/>
</dbReference>
<evidence type="ECO:0000256" key="11">
    <source>
        <dbReference type="ARBA" id="ARBA00022857"/>
    </source>
</evidence>
<dbReference type="GO" id="GO:0005524">
    <property type="term" value="F:ATP binding"/>
    <property type="evidence" value="ECO:0007669"/>
    <property type="project" value="UniProtKB-UniRule"/>
</dbReference>
<dbReference type="PANTHER" id="PTHR11063">
    <property type="entry name" value="GLUTAMATE SEMIALDEHYDE DEHYDROGENASE"/>
    <property type="match status" value="1"/>
</dbReference>
<dbReference type="InterPro" id="IPR001048">
    <property type="entry name" value="Asp/Glu/Uridylate_kinase"/>
</dbReference>
<keyword evidence="6 16" id="KW-0641">Proline biosynthesis</keyword>
<comment type="pathway">
    <text evidence="2 16">Amino-acid biosynthesis; L-proline biosynthesis; L-glutamate 5-semialdehyde from L-glutamate: step 1/2.</text>
</comment>
<evidence type="ECO:0000256" key="2">
    <source>
        <dbReference type="ARBA" id="ARBA00005185"/>
    </source>
</evidence>
<feature type="domain" description="Aldehyde dehydrogenase" evidence="17">
    <location>
        <begin position="309"/>
        <end position="554"/>
    </location>
</feature>
<dbReference type="PIRSF" id="PIRSF036429">
    <property type="entry name" value="P5C_syn"/>
    <property type="match status" value="1"/>
</dbReference>
<dbReference type="PROSITE" id="PS00902">
    <property type="entry name" value="GLUTAMATE_5_KINASE"/>
    <property type="match status" value="1"/>
</dbReference>
<proteinExistence type="inferred from homology"/>
<dbReference type="NCBIfam" id="TIGR01027">
    <property type="entry name" value="proB"/>
    <property type="match status" value="1"/>
</dbReference>
<dbReference type="InterPro" id="IPR005715">
    <property type="entry name" value="Glu_5kinase/COase_Synthase"/>
</dbReference>
<comment type="function">
    <text evidence="16">P5CS plays a key role in proline biosynthesis, leading to osmoregulation in plants.</text>
</comment>
<dbReference type="EnsemblPlants" id="OMERI01G34240.2">
    <property type="protein sequence ID" value="OMERI01G34240.2"/>
    <property type="gene ID" value="OMERI01G34240"/>
</dbReference>
<dbReference type="InterPro" id="IPR020593">
    <property type="entry name" value="G-glutamylP_reductase_CS"/>
</dbReference>
<accession>A0A0E0CAA6</accession>
<dbReference type="CDD" id="cd07079">
    <property type="entry name" value="ALDH_F18-19_ProA-GPR"/>
    <property type="match status" value="1"/>
</dbReference>
<dbReference type="Gene3D" id="3.40.1160.10">
    <property type="entry name" value="Acetylglutamate kinase-like"/>
    <property type="match status" value="1"/>
</dbReference>
<keyword evidence="5 16" id="KW-0028">Amino-acid biosynthesis</keyword>
<evidence type="ECO:0000259" key="18">
    <source>
        <dbReference type="Pfam" id="PF00696"/>
    </source>
</evidence>
<dbReference type="GO" id="GO:0055129">
    <property type="term" value="P:L-proline biosynthetic process"/>
    <property type="evidence" value="ECO:0007669"/>
    <property type="project" value="UniProtKB-UniPathway"/>
</dbReference>
<dbReference type="InterPro" id="IPR016161">
    <property type="entry name" value="Ald_DH/histidinol_DH"/>
</dbReference>
<keyword evidence="13" id="KW-0511">Multifunctional enzyme</keyword>
<evidence type="ECO:0000259" key="17">
    <source>
        <dbReference type="Pfam" id="PF00171"/>
    </source>
</evidence>
<name>A0A0E0CAA6_9ORYZ</name>
<dbReference type="Gene3D" id="3.40.309.10">
    <property type="entry name" value="Aldehyde Dehydrogenase, Chain A, domain 2"/>
    <property type="match status" value="1"/>
</dbReference>
<reference evidence="19" key="1">
    <citation type="submission" date="2015-04" db="UniProtKB">
        <authorList>
            <consortium name="EnsemblPlants"/>
        </authorList>
    </citation>
    <scope>IDENTIFICATION</scope>
</reference>
<evidence type="ECO:0000313" key="19">
    <source>
        <dbReference type="EnsemblPlants" id="OMERI01G34240.2"/>
    </source>
</evidence>
<dbReference type="SUPFAM" id="SSF53633">
    <property type="entry name" value="Carbamate kinase-like"/>
    <property type="match status" value="1"/>
</dbReference>
<evidence type="ECO:0000256" key="3">
    <source>
        <dbReference type="ARBA" id="ARBA00006300"/>
    </source>
</evidence>
<dbReference type="PROSITE" id="PS01223">
    <property type="entry name" value="PROA"/>
    <property type="match status" value="1"/>
</dbReference>
<dbReference type="GO" id="GO:0005737">
    <property type="term" value="C:cytoplasm"/>
    <property type="evidence" value="ECO:0007669"/>
    <property type="project" value="UniProtKB-UniRule"/>
</dbReference>
<dbReference type="GO" id="GO:0004350">
    <property type="term" value="F:glutamate-5-semialdehyde dehydrogenase activity"/>
    <property type="evidence" value="ECO:0007669"/>
    <property type="project" value="UniProtKB-UniRule"/>
</dbReference>
<keyword evidence="7 16" id="KW-0808">Transferase</keyword>
<keyword evidence="9 16" id="KW-0418">Kinase</keyword>
<evidence type="ECO:0000256" key="14">
    <source>
        <dbReference type="ARBA" id="ARBA00049024"/>
    </source>
</evidence>
<comment type="pathway">
    <text evidence="1 16">Amino-acid biosynthesis; L-proline biosynthesis; L-glutamate 5-semialdehyde from L-glutamate: step 2/2.</text>
</comment>
<dbReference type="InterPro" id="IPR015590">
    <property type="entry name" value="Aldehyde_DH_dom"/>
</dbReference>
<keyword evidence="8 16" id="KW-0547">Nucleotide-binding</keyword>
<dbReference type="HAMAP" id="MF_00412">
    <property type="entry name" value="ProA"/>
    <property type="match status" value="1"/>
</dbReference>
<dbReference type="STRING" id="40149.A0A0E0CAA6"/>
<dbReference type="PRINTS" id="PR00474">
    <property type="entry name" value="GLU5KINASE"/>
</dbReference>
<dbReference type="InterPro" id="IPR019797">
    <property type="entry name" value="Glutamate_5-kinase_CS"/>
</dbReference>
<evidence type="ECO:0000256" key="16">
    <source>
        <dbReference type="PIRNR" id="PIRNR036429"/>
    </source>
</evidence>
<evidence type="ECO:0000256" key="1">
    <source>
        <dbReference type="ARBA" id="ARBA00004985"/>
    </source>
</evidence>
<evidence type="ECO:0000313" key="20">
    <source>
        <dbReference type="Proteomes" id="UP000008021"/>
    </source>
</evidence>
<keyword evidence="11 16" id="KW-0521">NADP</keyword>
<comment type="catalytic activity">
    <reaction evidence="15 16">
        <text>L-glutamate + ATP = L-glutamyl 5-phosphate + ADP</text>
        <dbReference type="Rhea" id="RHEA:14877"/>
        <dbReference type="ChEBI" id="CHEBI:29985"/>
        <dbReference type="ChEBI" id="CHEBI:30616"/>
        <dbReference type="ChEBI" id="CHEBI:58274"/>
        <dbReference type="ChEBI" id="CHEBI:456216"/>
        <dbReference type="EC" id="2.7.2.11"/>
    </reaction>
</comment>
<evidence type="ECO:0000256" key="4">
    <source>
        <dbReference type="ARBA" id="ARBA00009302"/>
    </source>
</evidence>
<evidence type="ECO:0000256" key="10">
    <source>
        <dbReference type="ARBA" id="ARBA00022840"/>
    </source>
</evidence>
<comment type="similarity">
    <text evidence="4 16">In the N-terminal section; belongs to the glutamate 5-kinase family.</text>
</comment>
<evidence type="ECO:0000256" key="9">
    <source>
        <dbReference type="ARBA" id="ARBA00022777"/>
    </source>
</evidence>
<dbReference type="InterPro" id="IPR000965">
    <property type="entry name" value="GPR_dom"/>
</dbReference>
<dbReference type="PANTHER" id="PTHR11063:SF13">
    <property type="entry name" value="DELTA-1-PYRROLINE-5-CARBOXYLATE SYNTHASE 2"/>
    <property type="match status" value="1"/>
</dbReference>
<dbReference type="HAMAP" id="MF_00456">
    <property type="entry name" value="ProB"/>
    <property type="match status" value="1"/>
</dbReference>
<evidence type="ECO:0000256" key="15">
    <source>
        <dbReference type="ARBA" id="ARBA00049141"/>
    </source>
</evidence>
<dbReference type="FunFam" id="3.40.1160.10:FF:000013">
    <property type="entry name" value="Delta-1-pyrroline-5-carboxylate synthase"/>
    <property type="match status" value="1"/>
</dbReference>
<keyword evidence="10 16" id="KW-0067">ATP-binding</keyword>
<dbReference type="InterPro" id="IPR001057">
    <property type="entry name" value="Glu/AcGlu_kinase"/>
</dbReference>
<evidence type="ECO:0000256" key="8">
    <source>
        <dbReference type="ARBA" id="ARBA00022741"/>
    </source>
</evidence>
<dbReference type="InterPro" id="IPR036393">
    <property type="entry name" value="AceGlu_kinase-like_sf"/>
</dbReference>
<dbReference type="Pfam" id="PF00696">
    <property type="entry name" value="AA_kinase"/>
    <property type="match status" value="1"/>
</dbReference>
<protein>
    <recommendedName>
        <fullName evidence="16">Delta-1-pyrroline-5-carboxylate synthase</fullName>
    </recommendedName>
    <domain>
        <recommendedName>
            <fullName evidence="16">Glutamate 5-kinase</fullName>
            <shortName evidence="16">GK</shortName>
            <ecNumber evidence="16">2.7.2.11</ecNumber>
        </recommendedName>
        <alternativeName>
            <fullName evidence="16">Gamma-glutamyl kinase</fullName>
        </alternativeName>
    </domain>
    <domain>
        <recommendedName>
            <fullName evidence="16">Gamma-glutamyl phosphate reductase</fullName>
            <shortName evidence="16">GPR</shortName>
            <ecNumber evidence="16">1.2.1.41</ecNumber>
        </recommendedName>
        <alternativeName>
            <fullName evidence="16">Glutamate-5-semialdehyde dehydrogenase</fullName>
        </alternativeName>
        <alternativeName>
            <fullName evidence="16">Glutamyl-gamma-semialdehyde dehydrogenase</fullName>
        </alternativeName>
    </domain>
</protein>
<dbReference type="SUPFAM" id="SSF53720">
    <property type="entry name" value="ALDH-like"/>
    <property type="match status" value="1"/>
</dbReference>
<comment type="similarity">
    <text evidence="3 16">In the C-terminal section; belongs to the gamma-glutamyl phosphate reductase family.</text>
</comment>
<dbReference type="EC" id="1.2.1.41" evidence="16"/>
<keyword evidence="20" id="KW-1185">Reference proteome</keyword>
<dbReference type="InterPro" id="IPR005766">
    <property type="entry name" value="P5_carboxy_syn"/>
</dbReference>
<evidence type="ECO:0000256" key="5">
    <source>
        <dbReference type="ARBA" id="ARBA00022605"/>
    </source>
</evidence>
<reference evidence="19" key="2">
    <citation type="submission" date="2018-05" db="EMBL/GenBank/DDBJ databases">
        <title>OmerRS3 (Oryza meridionalis Reference Sequence Version 3).</title>
        <authorList>
            <person name="Zhang J."/>
            <person name="Kudrna D."/>
            <person name="Lee S."/>
            <person name="Talag J."/>
            <person name="Welchert J."/>
            <person name="Wing R.A."/>
        </authorList>
    </citation>
    <scope>NUCLEOTIDE SEQUENCE [LARGE SCALE GENOMIC DNA]</scope>
    <source>
        <strain evidence="19">cv. OR44</strain>
    </source>
</reference>
<evidence type="ECO:0000256" key="7">
    <source>
        <dbReference type="ARBA" id="ARBA00022679"/>
    </source>
</evidence>
<dbReference type="Gramene" id="OMERI01G34240.2">
    <property type="protein sequence ID" value="OMERI01G34240.2"/>
    <property type="gene ID" value="OMERI01G34240"/>
</dbReference>
<dbReference type="AlphaFoldDB" id="A0A0E0CAA6"/>
<organism evidence="19">
    <name type="scientific">Oryza meridionalis</name>
    <dbReference type="NCBI Taxonomy" id="40149"/>
    <lineage>
        <taxon>Eukaryota</taxon>
        <taxon>Viridiplantae</taxon>
        <taxon>Streptophyta</taxon>
        <taxon>Embryophyta</taxon>
        <taxon>Tracheophyta</taxon>
        <taxon>Spermatophyta</taxon>
        <taxon>Magnoliopsida</taxon>
        <taxon>Liliopsida</taxon>
        <taxon>Poales</taxon>
        <taxon>Poaceae</taxon>
        <taxon>BOP clade</taxon>
        <taxon>Oryzoideae</taxon>
        <taxon>Oryzeae</taxon>
        <taxon>Oryzinae</taxon>
        <taxon>Oryza</taxon>
    </lineage>
</organism>
<dbReference type="InterPro" id="IPR016162">
    <property type="entry name" value="Ald_DH_N"/>
</dbReference>
<sequence>MGRGGIGGAGLVAAVAKADVENTDSTRGFVKDVKRIIIKVGTAVVTGPNGRLAMGRLGALCEQVKQLNFEGYEVILVTSGAVGVGRQRLKYRKLVNSSFADLQNPQMDMDGKACAAVGQSVLMAIYDTLFSQLDVTSSQLLVTDRDFMDPSFGNQLRETVNSLLDLKVIPVFNENDAISTRRQPYEDSSGIFWDNDSLARLLAQELKADLLIMLSDVEGLYSGPPSDPQSKIIHTYVHEQHGKLISFGEKSRVGRGGMQAKVAAAFTAASKGIPVVIASGFAIDSIIKVMRGEKIGTLFHREANQWGCSKEATAREMAVAARDCSRHLQKLSSEERKKILLDIADALEANEDLITSENQADLDLAQDIGYDKSLVARMTIKPGKIKSLAGSIREIADMEDPISHTLKRTEVAKDLVFEKTYCPLGVLLIIFESRPDALVQIASLAIRSGNGLLLKGGKEAMRSNTILHKVITGAIPDVVGKKLIGLVKNKDEIADLLKLDDVIDLVIPRGSNKLVSQIKAATKIPVLGHADGICHVYIDKSADMDMAKRIVLDAKVDYPAAWVVIYGGPVAHDTLKLPKVDSFHHEYNSMACTLEFVDDVQSAIDHINRYGSAHTDCIITTDGKAAETFLQQVDSAAVFHNASTRFCDGARFGLGAEVGISTGRIHARGPVGVDGLLTTRCILRGSGQVVNGDKGVNAHMKVPERGDAGVFHDKDLAGVGRSAAEAGDMHIAEA</sequence>
<dbReference type="Proteomes" id="UP000008021">
    <property type="component" value="Chromosome 1"/>
</dbReference>
<keyword evidence="12 16" id="KW-0560">Oxidoreductase</keyword>
<dbReference type="Pfam" id="PF00171">
    <property type="entry name" value="Aldedh"/>
    <property type="match status" value="1"/>
</dbReference>
<evidence type="ECO:0000256" key="12">
    <source>
        <dbReference type="ARBA" id="ARBA00023002"/>
    </source>
</evidence>
<dbReference type="UniPathway" id="UPA00098">
    <property type="reaction ID" value="UER00359"/>
</dbReference>
<dbReference type="InterPro" id="IPR016163">
    <property type="entry name" value="Ald_DH_C"/>
</dbReference>
<evidence type="ECO:0000256" key="13">
    <source>
        <dbReference type="ARBA" id="ARBA00023268"/>
    </source>
</evidence>
<dbReference type="GO" id="GO:0004349">
    <property type="term" value="F:glutamate 5-kinase activity"/>
    <property type="evidence" value="ECO:0007669"/>
    <property type="project" value="UniProtKB-UniRule"/>
</dbReference>
<evidence type="ECO:0000256" key="6">
    <source>
        <dbReference type="ARBA" id="ARBA00022650"/>
    </source>
</evidence>